<dbReference type="InterPro" id="IPR051468">
    <property type="entry name" value="Fungal_SecMetab_SDRs"/>
</dbReference>
<keyword evidence="2" id="KW-0521">NADP</keyword>
<keyword evidence="5" id="KW-0378">Hydrolase</keyword>
<sequence length="240" mass="25651">MVKTYIVTGASRGLGFEFVKQIAAAGNIVFACARNPDASKALVDLVDNKKVFAVKLNTVSQESIKAAAAEIDAKAPEGADYLINNAGICGTMGLDFEASTPEELANVFNTNLVAVNEVTKAFVPILRKRGPDQIKKILNMSSILGSIGQMEDADGWGFGVAYCVSKAALNMLTRMTANKLGKENFVVFASHPGHVMTDMGGSDAPTTPEQSIRGQLANLEKFGKEENGLYYDFEGNAMAW</sequence>
<dbReference type="GO" id="GO:0005737">
    <property type="term" value="C:cytoplasm"/>
    <property type="evidence" value="ECO:0007669"/>
    <property type="project" value="TreeGrafter"/>
</dbReference>
<reference evidence="5 6" key="1">
    <citation type="submission" date="2022-11" db="EMBL/GenBank/DDBJ databases">
        <title>Mucor velutinosus strain NIH1002 WGS.</title>
        <authorList>
            <person name="Subramanian P."/>
            <person name="Mullikin J.C."/>
            <person name="Segre J.A."/>
            <person name="Zelazny A.M."/>
        </authorList>
    </citation>
    <scope>NUCLEOTIDE SEQUENCE [LARGE SCALE GENOMIC DNA]</scope>
    <source>
        <strain evidence="5 6">NIH1002</strain>
    </source>
</reference>
<evidence type="ECO:0000313" key="6">
    <source>
        <dbReference type="Proteomes" id="UP001304243"/>
    </source>
</evidence>
<protein>
    <submittedName>
        <fullName evidence="5">Serine/threonine-protein phosphatase</fullName>
        <ecNumber evidence="5">3.1.3.16</ecNumber>
    </submittedName>
</protein>
<dbReference type="GO" id="GO:0004722">
    <property type="term" value="F:protein serine/threonine phosphatase activity"/>
    <property type="evidence" value="ECO:0007669"/>
    <property type="project" value="UniProtKB-EC"/>
</dbReference>
<gene>
    <name evidence="5" type="ORF">ATC70_004378</name>
</gene>
<comment type="similarity">
    <text evidence="1 4">Belongs to the short-chain dehydrogenases/reductases (SDR) family.</text>
</comment>
<keyword evidence="6" id="KW-1185">Reference proteome</keyword>
<dbReference type="EC" id="3.1.3.16" evidence="5"/>
<comment type="caution">
    <text evidence="5">The sequence shown here is derived from an EMBL/GenBank/DDBJ whole genome shotgun (WGS) entry which is preliminary data.</text>
</comment>
<accession>A0AAN7I517</accession>
<evidence type="ECO:0000256" key="3">
    <source>
        <dbReference type="ARBA" id="ARBA00023002"/>
    </source>
</evidence>
<dbReference type="PRINTS" id="PR00080">
    <property type="entry name" value="SDRFAMILY"/>
</dbReference>
<dbReference type="InterPro" id="IPR036291">
    <property type="entry name" value="NAD(P)-bd_dom_sf"/>
</dbReference>
<dbReference type="Proteomes" id="UP001304243">
    <property type="component" value="Unassembled WGS sequence"/>
</dbReference>
<dbReference type="GeneID" id="89948064"/>
<dbReference type="Gene3D" id="3.40.50.720">
    <property type="entry name" value="NAD(P)-binding Rossmann-like Domain"/>
    <property type="match status" value="1"/>
</dbReference>
<dbReference type="PROSITE" id="PS51257">
    <property type="entry name" value="PROKAR_LIPOPROTEIN"/>
    <property type="match status" value="1"/>
</dbReference>
<dbReference type="PRINTS" id="PR00081">
    <property type="entry name" value="GDHRDH"/>
</dbReference>
<dbReference type="InterPro" id="IPR002347">
    <property type="entry name" value="SDR_fam"/>
</dbReference>
<dbReference type="SUPFAM" id="SSF51735">
    <property type="entry name" value="NAD(P)-binding Rossmann-fold domains"/>
    <property type="match status" value="1"/>
</dbReference>
<evidence type="ECO:0000256" key="1">
    <source>
        <dbReference type="ARBA" id="ARBA00006484"/>
    </source>
</evidence>
<evidence type="ECO:0000256" key="4">
    <source>
        <dbReference type="RuleBase" id="RU000363"/>
    </source>
</evidence>
<dbReference type="AlphaFoldDB" id="A0AAN7I517"/>
<dbReference type="PANTHER" id="PTHR43544:SF7">
    <property type="entry name" value="NADB-LER2"/>
    <property type="match status" value="1"/>
</dbReference>
<organism evidence="5 6">
    <name type="scientific">Mucor velutinosus</name>
    <dbReference type="NCBI Taxonomy" id="708070"/>
    <lineage>
        <taxon>Eukaryota</taxon>
        <taxon>Fungi</taxon>
        <taxon>Fungi incertae sedis</taxon>
        <taxon>Mucoromycota</taxon>
        <taxon>Mucoromycotina</taxon>
        <taxon>Mucoromycetes</taxon>
        <taxon>Mucorales</taxon>
        <taxon>Mucorineae</taxon>
        <taxon>Mucoraceae</taxon>
        <taxon>Mucor</taxon>
    </lineage>
</organism>
<dbReference type="GO" id="GO:0016491">
    <property type="term" value="F:oxidoreductase activity"/>
    <property type="evidence" value="ECO:0007669"/>
    <property type="project" value="UniProtKB-KW"/>
</dbReference>
<name>A0AAN7I517_9FUNG</name>
<dbReference type="CDD" id="cd05325">
    <property type="entry name" value="carb_red_sniffer_like_SDR_c"/>
    <property type="match status" value="1"/>
</dbReference>
<dbReference type="PANTHER" id="PTHR43544">
    <property type="entry name" value="SHORT-CHAIN DEHYDROGENASE/REDUCTASE"/>
    <property type="match status" value="1"/>
</dbReference>
<dbReference type="EMBL" id="JASEJX010000001">
    <property type="protein sequence ID" value="KAK4521841.1"/>
    <property type="molecule type" value="Genomic_DNA"/>
</dbReference>
<evidence type="ECO:0000313" key="5">
    <source>
        <dbReference type="EMBL" id="KAK4521841.1"/>
    </source>
</evidence>
<proteinExistence type="inferred from homology"/>
<dbReference type="RefSeq" id="XP_064688507.1">
    <property type="nucleotide sequence ID" value="XM_064823682.1"/>
</dbReference>
<dbReference type="Pfam" id="PF00106">
    <property type="entry name" value="adh_short"/>
    <property type="match status" value="1"/>
</dbReference>
<evidence type="ECO:0000256" key="2">
    <source>
        <dbReference type="ARBA" id="ARBA00022857"/>
    </source>
</evidence>
<keyword evidence="3" id="KW-0560">Oxidoreductase</keyword>